<dbReference type="GeneID" id="81364126"/>
<name>A0A9X0BE56_9EURO</name>
<evidence type="ECO:0000313" key="1">
    <source>
        <dbReference type="EMBL" id="KAJ5413882.1"/>
    </source>
</evidence>
<comment type="caution">
    <text evidence="1">The sequence shown here is derived from an EMBL/GenBank/DDBJ whole genome shotgun (WGS) entry which is preliminary data.</text>
</comment>
<accession>A0A9X0BE56</accession>
<keyword evidence="2" id="KW-1185">Reference proteome</keyword>
<reference evidence="1" key="1">
    <citation type="submission" date="2022-12" db="EMBL/GenBank/DDBJ databases">
        <authorList>
            <person name="Petersen C."/>
        </authorList>
    </citation>
    <scope>NUCLEOTIDE SEQUENCE</scope>
    <source>
        <strain evidence="1">IBT 29677</strain>
    </source>
</reference>
<dbReference type="EMBL" id="JAPZBU010000003">
    <property type="protein sequence ID" value="KAJ5413882.1"/>
    <property type="molecule type" value="Genomic_DNA"/>
</dbReference>
<dbReference type="OrthoDB" id="4360491at2759"/>
<dbReference type="AlphaFoldDB" id="A0A9X0BE56"/>
<organism evidence="1 2">
    <name type="scientific">Penicillium cosmopolitanum</name>
    <dbReference type="NCBI Taxonomy" id="1131564"/>
    <lineage>
        <taxon>Eukaryota</taxon>
        <taxon>Fungi</taxon>
        <taxon>Dikarya</taxon>
        <taxon>Ascomycota</taxon>
        <taxon>Pezizomycotina</taxon>
        <taxon>Eurotiomycetes</taxon>
        <taxon>Eurotiomycetidae</taxon>
        <taxon>Eurotiales</taxon>
        <taxon>Aspergillaceae</taxon>
        <taxon>Penicillium</taxon>
    </lineage>
</organism>
<dbReference type="Proteomes" id="UP001147747">
    <property type="component" value="Unassembled WGS sequence"/>
</dbReference>
<dbReference type="RefSeq" id="XP_056493728.1">
    <property type="nucleotide sequence ID" value="XM_056625146.1"/>
</dbReference>
<gene>
    <name evidence="1" type="ORF">N7509_000509</name>
</gene>
<protein>
    <submittedName>
        <fullName evidence="1">Uncharacterized protein</fullName>
    </submittedName>
</protein>
<evidence type="ECO:0000313" key="2">
    <source>
        <dbReference type="Proteomes" id="UP001147747"/>
    </source>
</evidence>
<sequence>MPHNRASSWSIGERSMLDFTVPSTDRHLPSLSIYSQQLKDLDEWLLMYIATLEQGQSVAVNRGETVSASYLCQQLRRLFTTAEPDMVRGPQIDWMQVVLFQDSLSSNTEEDTYTLGDSVVRISTQDMDLISSGRPRQFLTPWPPTSDIQKEVNILSVVADELGGLMRALTSCK</sequence>
<proteinExistence type="predicted"/>
<reference evidence="1" key="2">
    <citation type="journal article" date="2023" name="IMA Fungus">
        <title>Comparative genomic study of the Penicillium genus elucidates a diverse pangenome and 15 lateral gene transfer events.</title>
        <authorList>
            <person name="Petersen C."/>
            <person name="Sorensen T."/>
            <person name="Nielsen M.R."/>
            <person name="Sondergaard T.E."/>
            <person name="Sorensen J.L."/>
            <person name="Fitzpatrick D.A."/>
            <person name="Frisvad J.C."/>
            <person name="Nielsen K.L."/>
        </authorList>
    </citation>
    <scope>NUCLEOTIDE SEQUENCE</scope>
    <source>
        <strain evidence="1">IBT 29677</strain>
    </source>
</reference>